<dbReference type="GO" id="GO:0051726">
    <property type="term" value="P:regulation of cell cycle"/>
    <property type="evidence" value="ECO:0007669"/>
    <property type="project" value="InterPro"/>
</dbReference>
<evidence type="ECO:0000256" key="3">
    <source>
        <dbReference type="ARBA" id="ARBA00022729"/>
    </source>
</evidence>
<proteinExistence type="predicted"/>
<feature type="domain" description="GDNF/GAS1" evidence="8">
    <location>
        <begin position="46"/>
        <end position="122"/>
    </location>
</feature>
<evidence type="ECO:0000259" key="8">
    <source>
        <dbReference type="SMART" id="SM00907"/>
    </source>
</evidence>
<dbReference type="PANTHER" id="PTHR16840:SF8">
    <property type="entry name" value="GROWTH ARREST-SPECIFIC PROTEIN 1-LIKE"/>
    <property type="match status" value="1"/>
</dbReference>
<evidence type="ECO:0000256" key="1">
    <source>
        <dbReference type="ARBA" id="ARBA00004236"/>
    </source>
</evidence>
<dbReference type="Proteomes" id="UP000264800">
    <property type="component" value="Unplaced"/>
</dbReference>
<keyword evidence="5" id="KW-0325">Glycoprotein</keyword>
<dbReference type="GeneTree" id="ENSGT00390000001195"/>
<evidence type="ECO:0000313" key="9">
    <source>
        <dbReference type="Ensembl" id="ENSKMAP00000002396.1"/>
    </source>
</evidence>
<dbReference type="AlphaFoldDB" id="A0A3Q2ZF97"/>
<keyword evidence="4 7" id="KW-0472">Membrane</keyword>
<dbReference type="PANTHER" id="PTHR16840">
    <property type="entry name" value="GROWTH ARREST-SPECIFIC PROTEIN 1"/>
    <property type="match status" value="1"/>
</dbReference>
<feature type="domain" description="GDNF/GAS1" evidence="8">
    <location>
        <begin position="136"/>
        <end position="213"/>
    </location>
</feature>
<evidence type="ECO:0000256" key="2">
    <source>
        <dbReference type="ARBA" id="ARBA00022475"/>
    </source>
</evidence>
<evidence type="ECO:0000256" key="6">
    <source>
        <dbReference type="SAM" id="MobiDB-lite"/>
    </source>
</evidence>
<dbReference type="GO" id="GO:0005886">
    <property type="term" value="C:plasma membrane"/>
    <property type="evidence" value="ECO:0007669"/>
    <property type="project" value="UniProtKB-SubCell"/>
</dbReference>
<keyword evidence="7" id="KW-1133">Transmembrane helix</keyword>
<dbReference type="InterPro" id="IPR039596">
    <property type="entry name" value="GAS1"/>
</dbReference>
<protein>
    <recommendedName>
        <fullName evidence="8">GDNF/GAS1 domain-containing protein</fullName>
    </recommendedName>
</protein>
<evidence type="ECO:0000313" key="10">
    <source>
        <dbReference type="Proteomes" id="UP000264800"/>
    </source>
</evidence>
<feature type="transmembrane region" description="Helical" evidence="7">
    <location>
        <begin position="20"/>
        <end position="40"/>
    </location>
</feature>
<feature type="region of interest" description="Disordered" evidence="6">
    <location>
        <begin position="223"/>
        <end position="243"/>
    </location>
</feature>
<dbReference type="Ensembl" id="ENSKMAT00000002447.1">
    <property type="protein sequence ID" value="ENSKMAP00000002396.1"/>
    <property type="gene ID" value="ENSKMAG00000001857.1"/>
</dbReference>
<keyword evidence="7" id="KW-0812">Transmembrane</keyword>
<sequence>CVCVCVVGGGNARRTVKCRCGALALLLPWVLLLLLLPPSLDAQLVCWHALFKCHLEPECELAYGQYLAACEGNLKGTRRQCPSHCISALIRLNSTRSGPDLETCDCAKDADCHGAKRAIEPCLPRRHPSDAGGIGCMEARQRCEEDGVCHASLTAYLSHCGQLFNGRKCSSKCKATIQQMLFIPNGVLLNRCVCDGEERPFCEVVKENMSKLCSIGEHGASDQPELDDVYDDEDYDPRSGREEGGLQLKYSIFSPRVSALGPVLLNHCHASQGSPKQPQPLPSVLLVPLHPTLGAEPKQT</sequence>
<dbReference type="SMART" id="SM00907">
    <property type="entry name" value="GDNF"/>
    <property type="match status" value="2"/>
</dbReference>
<reference evidence="9" key="1">
    <citation type="submission" date="2025-08" db="UniProtKB">
        <authorList>
            <consortium name="Ensembl"/>
        </authorList>
    </citation>
    <scope>IDENTIFICATION</scope>
</reference>
<evidence type="ECO:0000256" key="5">
    <source>
        <dbReference type="ARBA" id="ARBA00023180"/>
    </source>
</evidence>
<keyword evidence="10" id="KW-1185">Reference proteome</keyword>
<dbReference type="InterPro" id="IPR016017">
    <property type="entry name" value="GDNF/GAS1"/>
</dbReference>
<feature type="compositionally biased region" description="Acidic residues" evidence="6">
    <location>
        <begin position="224"/>
        <end position="235"/>
    </location>
</feature>
<dbReference type="Pfam" id="PF02351">
    <property type="entry name" value="GDNF"/>
    <property type="match status" value="1"/>
</dbReference>
<comment type="subcellular location">
    <subcellularLocation>
        <location evidence="1">Cell membrane</location>
    </subcellularLocation>
</comment>
<reference evidence="9" key="2">
    <citation type="submission" date="2025-09" db="UniProtKB">
        <authorList>
            <consortium name="Ensembl"/>
        </authorList>
    </citation>
    <scope>IDENTIFICATION</scope>
</reference>
<keyword evidence="3" id="KW-0732">Signal</keyword>
<name>A0A3Q2ZF97_KRYMA</name>
<accession>A0A3Q2ZF97</accession>
<dbReference type="STRING" id="37003.ENSKMAP00000002396"/>
<dbReference type="OMA" id="YHRLCRP"/>
<organism evidence="9 10">
    <name type="scientific">Kryptolebias marmoratus</name>
    <name type="common">Mangrove killifish</name>
    <name type="synonym">Rivulus marmoratus</name>
    <dbReference type="NCBI Taxonomy" id="37003"/>
    <lineage>
        <taxon>Eukaryota</taxon>
        <taxon>Metazoa</taxon>
        <taxon>Chordata</taxon>
        <taxon>Craniata</taxon>
        <taxon>Vertebrata</taxon>
        <taxon>Euteleostomi</taxon>
        <taxon>Actinopterygii</taxon>
        <taxon>Neopterygii</taxon>
        <taxon>Teleostei</taxon>
        <taxon>Neoteleostei</taxon>
        <taxon>Acanthomorphata</taxon>
        <taxon>Ovalentaria</taxon>
        <taxon>Atherinomorphae</taxon>
        <taxon>Cyprinodontiformes</taxon>
        <taxon>Rivulidae</taxon>
        <taxon>Kryptolebias</taxon>
    </lineage>
</organism>
<evidence type="ECO:0000256" key="4">
    <source>
        <dbReference type="ARBA" id="ARBA00023136"/>
    </source>
</evidence>
<evidence type="ECO:0000256" key="7">
    <source>
        <dbReference type="SAM" id="Phobius"/>
    </source>
</evidence>
<keyword evidence="2" id="KW-1003">Cell membrane</keyword>